<comment type="caution">
    <text evidence="3">The sequence shown here is derived from an EMBL/GenBank/DDBJ whole genome shotgun (WGS) entry which is preliminary data.</text>
</comment>
<dbReference type="Gene3D" id="3.40.30.10">
    <property type="entry name" value="Glutaredoxin"/>
    <property type="match status" value="1"/>
</dbReference>
<organism evidence="3 4">
    <name type="scientific">Aureococcus anophagefferens</name>
    <name type="common">Harmful bloom alga</name>
    <dbReference type="NCBI Taxonomy" id="44056"/>
    <lineage>
        <taxon>Eukaryota</taxon>
        <taxon>Sar</taxon>
        <taxon>Stramenopiles</taxon>
        <taxon>Ochrophyta</taxon>
        <taxon>Pelagophyceae</taxon>
        <taxon>Pelagomonadales</taxon>
        <taxon>Pelagomonadaceae</taxon>
        <taxon>Aureococcus</taxon>
    </lineage>
</organism>
<evidence type="ECO:0000256" key="1">
    <source>
        <dbReference type="SAM" id="MobiDB-lite"/>
    </source>
</evidence>
<dbReference type="EMBL" id="JBBJCI010000034">
    <property type="protein sequence ID" value="KAK7253683.1"/>
    <property type="molecule type" value="Genomic_DNA"/>
</dbReference>
<feature type="chain" id="PRO_5046223184" description="Thioredoxin domain-containing protein" evidence="2">
    <location>
        <begin position="18"/>
        <end position="325"/>
    </location>
</feature>
<evidence type="ECO:0008006" key="5">
    <source>
        <dbReference type="Google" id="ProtNLM"/>
    </source>
</evidence>
<feature type="region of interest" description="Disordered" evidence="1">
    <location>
        <begin position="298"/>
        <end position="325"/>
    </location>
</feature>
<protein>
    <recommendedName>
        <fullName evidence="5">Thioredoxin domain-containing protein</fullName>
    </recommendedName>
</protein>
<feature type="signal peptide" evidence="2">
    <location>
        <begin position="1"/>
        <end position="17"/>
    </location>
</feature>
<feature type="compositionally biased region" description="Basic residues" evidence="1">
    <location>
        <begin position="311"/>
        <end position="325"/>
    </location>
</feature>
<keyword evidence="4" id="KW-1185">Reference proteome</keyword>
<keyword evidence="2" id="KW-0732">Signal</keyword>
<accession>A0ABR1GCQ7</accession>
<reference evidence="3 4" key="1">
    <citation type="submission" date="2024-03" db="EMBL/GenBank/DDBJ databases">
        <title>Aureococcus anophagefferens CCMP1851 and Kratosvirus quantuckense: Draft genome of a second virus-susceptible host strain in the model system.</title>
        <authorList>
            <person name="Chase E."/>
            <person name="Truchon A.R."/>
            <person name="Schepens W."/>
            <person name="Wilhelm S.W."/>
        </authorList>
    </citation>
    <scope>NUCLEOTIDE SEQUENCE [LARGE SCALE GENOMIC DNA]</scope>
    <source>
        <strain evidence="3 4">CCMP1851</strain>
    </source>
</reference>
<gene>
    <name evidence="3" type="ORF">SO694_00002258</name>
</gene>
<dbReference type="Proteomes" id="UP001363151">
    <property type="component" value="Unassembled WGS sequence"/>
</dbReference>
<proteinExistence type="predicted"/>
<evidence type="ECO:0000256" key="2">
    <source>
        <dbReference type="SAM" id="SignalP"/>
    </source>
</evidence>
<name>A0ABR1GCQ7_AURAN</name>
<evidence type="ECO:0000313" key="3">
    <source>
        <dbReference type="EMBL" id="KAK7253683.1"/>
    </source>
</evidence>
<evidence type="ECO:0000313" key="4">
    <source>
        <dbReference type="Proteomes" id="UP001363151"/>
    </source>
</evidence>
<sequence length="325" mass="35733">MRAMRAAWLLLLATTRAAVVQELKFVADAKQLEAAAGGVVVVGLFGAGDGAEKRGFMHAAKSAEFQDEGWAVAWSGEPKIVDYFGFSTPSMVVYRVFDVDGTRCAPTPEPYNATMGGGWTYRGLKSFIFAVSFPPVSLFPVPPPPKALAEPLDDAEVDEDAYDDLEERRVAELEAFLVLRRAENQRLTAALKQTTVPKLVVYVHDERYFDVHEDERAALLSFAKHSLGRVVVVKMTLDDNPLAEPIAAMGGFTMDEIREGAGGLRPTGIFLGSEGTMPFDGLYVEEALRWALNDFFEQGAGGSDAKWEPKPKKKKRKKKRAAELR</sequence>